<dbReference type="AlphaFoldDB" id="A0A4C1X4V6"/>
<proteinExistence type="predicted"/>
<evidence type="ECO:0000313" key="2">
    <source>
        <dbReference type="Proteomes" id="UP000299102"/>
    </source>
</evidence>
<keyword evidence="2" id="KW-1185">Reference proteome</keyword>
<organism evidence="1 2">
    <name type="scientific">Eumeta variegata</name>
    <name type="common">Bagworm moth</name>
    <name type="synonym">Eumeta japonica</name>
    <dbReference type="NCBI Taxonomy" id="151549"/>
    <lineage>
        <taxon>Eukaryota</taxon>
        <taxon>Metazoa</taxon>
        <taxon>Ecdysozoa</taxon>
        <taxon>Arthropoda</taxon>
        <taxon>Hexapoda</taxon>
        <taxon>Insecta</taxon>
        <taxon>Pterygota</taxon>
        <taxon>Neoptera</taxon>
        <taxon>Endopterygota</taxon>
        <taxon>Lepidoptera</taxon>
        <taxon>Glossata</taxon>
        <taxon>Ditrysia</taxon>
        <taxon>Tineoidea</taxon>
        <taxon>Psychidae</taxon>
        <taxon>Oiketicinae</taxon>
        <taxon>Eumeta</taxon>
    </lineage>
</organism>
<evidence type="ECO:0000313" key="1">
    <source>
        <dbReference type="EMBL" id="GBP57354.1"/>
    </source>
</evidence>
<gene>
    <name evidence="1" type="ORF">EVAR_27384_1</name>
</gene>
<comment type="caution">
    <text evidence="1">The sequence shown here is derived from an EMBL/GenBank/DDBJ whole genome shotgun (WGS) entry which is preliminary data.</text>
</comment>
<dbReference type="EMBL" id="BGZK01000714">
    <property type="protein sequence ID" value="GBP57354.1"/>
    <property type="molecule type" value="Genomic_DNA"/>
</dbReference>
<accession>A0A4C1X4V6</accession>
<sequence length="92" mass="10160">MLIELLHERKNNYDAECTFMECLHVACYLSACRAESGVCLRELRGVGPRLPPAPRPAPQTLANADAPLRMHPLPYAYSQIVLTWAASSTAGY</sequence>
<name>A0A4C1X4V6_EUMVA</name>
<dbReference type="Proteomes" id="UP000299102">
    <property type="component" value="Unassembled WGS sequence"/>
</dbReference>
<protein>
    <submittedName>
        <fullName evidence="1">Uncharacterized protein</fullName>
    </submittedName>
</protein>
<reference evidence="1 2" key="1">
    <citation type="journal article" date="2019" name="Commun. Biol.">
        <title>The bagworm genome reveals a unique fibroin gene that provides high tensile strength.</title>
        <authorList>
            <person name="Kono N."/>
            <person name="Nakamura H."/>
            <person name="Ohtoshi R."/>
            <person name="Tomita M."/>
            <person name="Numata K."/>
            <person name="Arakawa K."/>
        </authorList>
    </citation>
    <scope>NUCLEOTIDE SEQUENCE [LARGE SCALE GENOMIC DNA]</scope>
</reference>